<feature type="compositionally biased region" description="Acidic residues" evidence="2">
    <location>
        <begin position="1315"/>
        <end position="1336"/>
    </location>
</feature>
<dbReference type="InterPro" id="IPR019734">
    <property type="entry name" value="TPR_rpt"/>
</dbReference>
<feature type="region of interest" description="Disordered" evidence="2">
    <location>
        <begin position="772"/>
        <end position="812"/>
    </location>
</feature>
<dbReference type="Gene3D" id="1.25.40.10">
    <property type="entry name" value="Tetratricopeptide repeat domain"/>
    <property type="match status" value="2"/>
</dbReference>
<organism evidence="5 6">
    <name type="scientific">Cladobotryum mycophilum</name>
    <dbReference type="NCBI Taxonomy" id="491253"/>
    <lineage>
        <taxon>Eukaryota</taxon>
        <taxon>Fungi</taxon>
        <taxon>Dikarya</taxon>
        <taxon>Ascomycota</taxon>
        <taxon>Pezizomycotina</taxon>
        <taxon>Sordariomycetes</taxon>
        <taxon>Hypocreomycetidae</taxon>
        <taxon>Hypocreales</taxon>
        <taxon>Hypocreaceae</taxon>
        <taxon>Cladobotryum</taxon>
    </lineage>
</organism>
<feature type="compositionally biased region" description="Low complexity" evidence="2">
    <location>
        <begin position="1290"/>
        <end position="1301"/>
    </location>
</feature>
<dbReference type="SMART" id="SM00028">
    <property type="entry name" value="TPR"/>
    <property type="match status" value="6"/>
</dbReference>
<evidence type="ECO:0000256" key="1">
    <source>
        <dbReference type="ARBA" id="ARBA00022737"/>
    </source>
</evidence>
<feature type="domain" description="Nephrocystin 3-like N-terminal" evidence="4">
    <location>
        <begin position="247"/>
        <end position="396"/>
    </location>
</feature>
<dbReference type="Gene3D" id="3.40.50.300">
    <property type="entry name" value="P-loop containing nucleotide triphosphate hydrolases"/>
    <property type="match status" value="1"/>
</dbReference>
<protein>
    <submittedName>
        <fullName evidence="5">Vegetative incompatibility HET-E-1-like protein</fullName>
    </submittedName>
</protein>
<evidence type="ECO:0000259" key="3">
    <source>
        <dbReference type="Pfam" id="PF24809"/>
    </source>
</evidence>
<dbReference type="Pfam" id="PF13424">
    <property type="entry name" value="TPR_12"/>
    <property type="match status" value="1"/>
</dbReference>
<feature type="region of interest" description="Disordered" evidence="2">
    <location>
        <begin position="1282"/>
        <end position="1355"/>
    </location>
</feature>
<gene>
    <name evidence="5" type="ORF">PT974_06454</name>
</gene>
<evidence type="ECO:0000256" key="2">
    <source>
        <dbReference type="SAM" id="MobiDB-lite"/>
    </source>
</evidence>
<dbReference type="InterPro" id="IPR056884">
    <property type="entry name" value="NPHP3-like_N"/>
</dbReference>
<feature type="compositionally biased region" description="Basic and acidic residues" evidence="2">
    <location>
        <begin position="797"/>
        <end position="808"/>
    </location>
</feature>
<keyword evidence="1" id="KW-0677">Repeat</keyword>
<comment type="caution">
    <text evidence="5">The sequence shown here is derived from an EMBL/GenBank/DDBJ whole genome shotgun (WGS) entry which is preliminary data.</text>
</comment>
<evidence type="ECO:0000259" key="4">
    <source>
        <dbReference type="Pfam" id="PF24883"/>
    </source>
</evidence>
<reference evidence="5 6" key="1">
    <citation type="submission" date="2024-01" db="EMBL/GenBank/DDBJ databases">
        <title>Complete genome of Cladobotryum mycophilum ATHUM6906.</title>
        <authorList>
            <person name="Christinaki A.C."/>
            <person name="Myridakis A.I."/>
            <person name="Kouvelis V.N."/>
        </authorList>
    </citation>
    <scope>NUCLEOTIDE SEQUENCE [LARGE SCALE GENOMIC DNA]</scope>
    <source>
        <strain evidence="5 6">ATHUM6906</strain>
    </source>
</reference>
<evidence type="ECO:0000313" key="5">
    <source>
        <dbReference type="EMBL" id="KAK5993028.1"/>
    </source>
</evidence>
<dbReference type="SUPFAM" id="SSF48452">
    <property type="entry name" value="TPR-like"/>
    <property type="match status" value="2"/>
</dbReference>
<dbReference type="InterPro" id="IPR056125">
    <property type="entry name" value="DUF7708"/>
</dbReference>
<dbReference type="Pfam" id="PF24883">
    <property type="entry name" value="NPHP3_N"/>
    <property type="match status" value="1"/>
</dbReference>
<dbReference type="PANTHER" id="PTHR10039:SF14">
    <property type="entry name" value="NACHT DOMAIN-CONTAINING PROTEIN"/>
    <property type="match status" value="1"/>
</dbReference>
<sequence length="1395" mass="158496">MSSNSPPPSPLEQEAIGRARSEFAKWNDSNKSFQNFLKQGSNISDLVQYVQNNYNQEKKKASFRLLEQVQPQLDLLQAFSTMVDATVYAQSGIACPMWAPITFVLKIANLHSSLAKQITKMIDTIVKSLPRFDVYQQLQPDTKVQTALLNVFTEVLIFSFKAHRFFKRNMLVRLWKLFTRNVQKVFEDIIDRLESDVKAVDDTAFAVHMKRITELQKEQQRVDIQKWLGAPNMNEVHRIRSLAKLKGTCKWILLHDTSKSWLASQNATADERFLYVSGKSGCGKSTVASSVVDFLKTAGERILFFSFSGTEECRQRIDSLVRSFLSQTLQGTPDEAWIDALRNLMSHGQPATLDLWKILQQAFATSATPIYWVIDGLDECHDPIEQIRTELDHTLGVSTSSKMILFGRPHVFDAQTPAIYSIEMDSRLVQSDLNAFIEEQTKQSPILKQSELRDMVQKGLLEKSDGMFLWVKLLIDDIRNASSVHEVKQNLQLLPRGLQATYQRILQRLTETLGEIELRMAHYLLGFIIASGRTLTIKELEYAQALAFWIDKDPPVRGTLQDYLLSDPTPKFLRVCGGLVDIQDGKINLVHVTAKEYLTRPAAEWVFGQHLKLSSFRIDIIASHELFANICFEYLTHIHLESSQLNGTIDSQVTQLSPFLPYVLRYMEYHSNMVGDVNMGIQERFKHCIRTGGYVSWIETAMMELITEDAFADNLHDFTNLLGWIDDHNDTSGIEISDTFKQQLEKRRNLFGDEDWRTRQSQFLVNAFSDDDEASKNAKGSNNEEECDNDATPNLPEHSHEDNLEKKRAVFPPTPASTSEMIKLLAENQILPKHKYTELFLVLMSTSLGTLKRWIDPLELLFQMIIQKASTIPILFLYLIGNFYYGQDKFQKALEVYEASLAKMGTEDTRTKLLLWNDIGNCYFKLKMYEDAVNAHKKAALGRRELLGPEHEDTADSVYRTGIALHQAGEYVDAEMMLRQAADLWEKIGGPNHKARAWCLHWLGTALFYQKKYVLSEEMSRQAISVGEANSNLDEAWLAYPIYWAGCASQEQGNYSDAERMFHRAGPMLKSDIGLNNLVTANDIYNTGKGLLDQGKYCSAENMYRLAASMYQTHLGLGNDNTANALFFTGQALFQQEKYGAAEEMYRQAASAWESIPGYDGDEASGSNHWIGRSLYRRKEFAAAEEVFCRVAKAKETKYGAEHEYTLTGLWWVAWTLRAQDKNSESEETFSRLLPSMERVFGLEDYPTRNAAFYVSVGLRKQGKCLDAEEILRRVLAPNKDNIGDVTERSSTSNNDEYSSSENEHDSDHDSYVGADDDDGDGDDDDDDGFNEDGVSDDGYTNSDNERDGDGDPYLTLNHIMKEYHQIAQELQQQGHHVEAAGAFSFLTSLGYTQS</sequence>
<accession>A0ABR0SLH6</accession>
<dbReference type="PANTHER" id="PTHR10039">
    <property type="entry name" value="AMELOGENIN"/>
    <property type="match status" value="1"/>
</dbReference>
<proteinExistence type="predicted"/>
<keyword evidence="6" id="KW-1185">Reference proteome</keyword>
<dbReference type="Pfam" id="PF13432">
    <property type="entry name" value="TPR_16"/>
    <property type="match status" value="1"/>
</dbReference>
<evidence type="ECO:0000313" key="6">
    <source>
        <dbReference type="Proteomes" id="UP001338125"/>
    </source>
</evidence>
<dbReference type="InterPro" id="IPR027417">
    <property type="entry name" value="P-loop_NTPase"/>
</dbReference>
<feature type="compositionally biased region" description="Basic and acidic residues" evidence="2">
    <location>
        <begin position="1302"/>
        <end position="1311"/>
    </location>
</feature>
<dbReference type="Proteomes" id="UP001338125">
    <property type="component" value="Unassembled WGS sequence"/>
</dbReference>
<feature type="domain" description="DUF7708" evidence="3">
    <location>
        <begin position="76"/>
        <end position="209"/>
    </location>
</feature>
<name>A0ABR0SLH6_9HYPO</name>
<dbReference type="Pfam" id="PF24809">
    <property type="entry name" value="DUF7708"/>
    <property type="match status" value="1"/>
</dbReference>
<dbReference type="SUPFAM" id="SSF52540">
    <property type="entry name" value="P-loop containing nucleoside triphosphate hydrolases"/>
    <property type="match status" value="1"/>
</dbReference>
<dbReference type="EMBL" id="JAVFKD010000012">
    <property type="protein sequence ID" value="KAK5993028.1"/>
    <property type="molecule type" value="Genomic_DNA"/>
</dbReference>
<dbReference type="InterPro" id="IPR011990">
    <property type="entry name" value="TPR-like_helical_dom_sf"/>
</dbReference>